<dbReference type="Proteomes" id="UP000063308">
    <property type="component" value="Chromosome"/>
</dbReference>
<evidence type="ECO:0000313" key="3">
    <source>
        <dbReference type="Proteomes" id="UP000063308"/>
    </source>
</evidence>
<feature type="compositionally biased region" description="Basic and acidic residues" evidence="1">
    <location>
        <begin position="92"/>
        <end position="102"/>
    </location>
</feature>
<dbReference type="EMBL" id="AP014685">
    <property type="protein sequence ID" value="BAR55496.1"/>
    <property type="molecule type" value="Genomic_DNA"/>
</dbReference>
<dbReference type="AlphaFoldDB" id="A0A0E4BLW8"/>
<name>A0A0E4BLW8_9BRAD</name>
<proteinExistence type="predicted"/>
<reference evidence="2 3" key="1">
    <citation type="submission" date="2014-11" db="EMBL/GenBank/DDBJ databases">
        <title>Symbiosis island explosion on the genome of extra-slow-growing strains of soybean bradyrhizobia with massive insertion sequences.</title>
        <authorList>
            <person name="Iida T."/>
            <person name="Minamisawa K."/>
        </authorList>
    </citation>
    <scope>NUCLEOTIDE SEQUENCE [LARGE SCALE GENOMIC DNA]</scope>
    <source>
        <strain evidence="2 3">NK6</strain>
    </source>
</reference>
<organism evidence="2 3">
    <name type="scientific">Bradyrhizobium diazoefficiens</name>
    <dbReference type="NCBI Taxonomy" id="1355477"/>
    <lineage>
        <taxon>Bacteria</taxon>
        <taxon>Pseudomonadati</taxon>
        <taxon>Pseudomonadota</taxon>
        <taxon>Alphaproteobacteria</taxon>
        <taxon>Hyphomicrobiales</taxon>
        <taxon>Nitrobacteraceae</taxon>
        <taxon>Bradyrhizobium</taxon>
    </lineage>
</organism>
<evidence type="ECO:0000256" key="1">
    <source>
        <dbReference type="SAM" id="MobiDB-lite"/>
    </source>
</evidence>
<evidence type="ECO:0000313" key="2">
    <source>
        <dbReference type="EMBL" id="BAR55496.1"/>
    </source>
</evidence>
<feature type="region of interest" description="Disordered" evidence="1">
    <location>
        <begin position="82"/>
        <end position="113"/>
    </location>
</feature>
<protein>
    <submittedName>
        <fullName evidence="2">Uncharacterized protein</fullName>
    </submittedName>
</protein>
<sequence length="113" mass="12631">MHQAARLEFERVMDEFVRWHVVPGDERSPAPAWWWGPAMAVVDDHEPMSGAWCSELGLNEGASFADGARTILALFVEQTSLTGPQDFPSKTEATDHEIRELHPQPSDDSAFQP</sequence>
<gene>
    <name evidence="2" type="ORF">NK6_2315</name>
</gene>
<accession>A0A0E4BLW8</accession>